<dbReference type="InterPro" id="IPR010852">
    <property type="entry name" value="ABATE"/>
</dbReference>
<dbReference type="OrthoDB" id="3531194at2"/>
<feature type="domain" description="Zinc finger CGNR" evidence="1">
    <location>
        <begin position="135"/>
        <end position="178"/>
    </location>
</feature>
<dbReference type="AlphaFoldDB" id="A0A1L2ZNY6"/>
<organism evidence="2 4">
    <name type="scientific">Neomicrococcus aestuarii</name>
    <dbReference type="NCBI Taxonomy" id="556325"/>
    <lineage>
        <taxon>Bacteria</taxon>
        <taxon>Bacillati</taxon>
        <taxon>Actinomycetota</taxon>
        <taxon>Actinomycetes</taxon>
        <taxon>Micrococcales</taxon>
        <taxon>Micrococcaceae</taxon>
        <taxon>Neomicrococcus</taxon>
    </lineage>
</organism>
<sequence length="181" mass="20096">MPLFAPDTVTSLTSLVNLINTGTSPVDGLITVADLAEFLATERFSGFVAGTPAELRDVRQLRRRLTEIWGLEDHAAVPEINSLLRSARALPQLVKHDDWDYHIHATSPDASLSDRLGTEAAMALVDVVRSREWNRLKTCASPECNNVHLDLSRNRSKKFCDSGNCGNRENVRAYRARQAVI</sequence>
<accession>A0A1L2ZNY6</accession>
<evidence type="ECO:0000313" key="2">
    <source>
        <dbReference type="EMBL" id="APF41064.1"/>
    </source>
</evidence>
<dbReference type="Gene3D" id="1.10.3300.10">
    <property type="entry name" value="Jann2411-like domain"/>
    <property type="match status" value="1"/>
</dbReference>
<gene>
    <name evidence="2" type="ORF">BHE16_08715</name>
    <name evidence="3" type="ORF">HD598_001578</name>
</gene>
<reference evidence="3 5" key="2">
    <citation type="submission" date="2020-08" db="EMBL/GenBank/DDBJ databases">
        <title>Sequencing the genomes of 1000 actinobacteria strains.</title>
        <authorList>
            <person name="Klenk H.-P."/>
        </authorList>
    </citation>
    <scope>NUCLEOTIDE SEQUENCE [LARGE SCALE GENOMIC DNA]</scope>
    <source>
        <strain evidence="3 5">DSM 105783</strain>
    </source>
</reference>
<dbReference type="Pfam" id="PF07336">
    <property type="entry name" value="ABATE"/>
    <property type="match status" value="1"/>
</dbReference>
<reference evidence="2 4" key="1">
    <citation type="submission" date="2016-11" db="EMBL/GenBank/DDBJ databases">
        <title>Genome sequencing of Zhihengliuella aestuarii B18 antagonistic to Plasmodiophora brassicae.</title>
        <authorList>
            <person name="Luo Y."/>
        </authorList>
    </citation>
    <scope>NUCLEOTIDE SEQUENCE [LARGE SCALE GENOMIC DNA]</scope>
    <source>
        <strain evidence="2 4">B18</strain>
    </source>
</reference>
<dbReference type="SUPFAM" id="SSF160904">
    <property type="entry name" value="Jann2411-like"/>
    <property type="match status" value="1"/>
</dbReference>
<dbReference type="KEGG" id="nae:BHE16_08715"/>
<dbReference type="Proteomes" id="UP000580797">
    <property type="component" value="Unassembled WGS sequence"/>
</dbReference>
<evidence type="ECO:0000313" key="4">
    <source>
        <dbReference type="Proteomes" id="UP000183530"/>
    </source>
</evidence>
<dbReference type="Pfam" id="PF11706">
    <property type="entry name" value="zf-CGNR"/>
    <property type="match status" value="1"/>
</dbReference>
<dbReference type="STRING" id="556325.BHE16_08715"/>
<dbReference type="EMBL" id="CP018135">
    <property type="protein sequence ID" value="APF41064.1"/>
    <property type="molecule type" value="Genomic_DNA"/>
</dbReference>
<evidence type="ECO:0000313" key="5">
    <source>
        <dbReference type="Proteomes" id="UP000580797"/>
    </source>
</evidence>
<dbReference type="InterPro" id="IPR023286">
    <property type="entry name" value="ABATE_dom_sf"/>
</dbReference>
<dbReference type="InterPro" id="IPR021005">
    <property type="entry name" value="Znf_CGNR"/>
</dbReference>
<proteinExistence type="predicted"/>
<dbReference type="PANTHER" id="PTHR35525:SF3">
    <property type="entry name" value="BLL6575 PROTEIN"/>
    <property type="match status" value="1"/>
</dbReference>
<keyword evidence="4" id="KW-1185">Reference proteome</keyword>
<name>A0A1L2ZNY6_9MICC</name>
<dbReference type="Proteomes" id="UP000183530">
    <property type="component" value="Chromosome"/>
</dbReference>
<evidence type="ECO:0000313" key="3">
    <source>
        <dbReference type="EMBL" id="MBB5512891.1"/>
    </source>
</evidence>
<dbReference type="EMBL" id="JACHDR010000001">
    <property type="protein sequence ID" value="MBB5512891.1"/>
    <property type="molecule type" value="Genomic_DNA"/>
</dbReference>
<dbReference type="RefSeq" id="WP_071894535.1">
    <property type="nucleotide sequence ID" value="NZ_BAAARH010000021.1"/>
</dbReference>
<protein>
    <submittedName>
        <fullName evidence="3">Putative RNA-binding Zn ribbon-like protein</fullName>
    </submittedName>
    <submittedName>
        <fullName evidence="2">RNA-binding protein</fullName>
    </submittedName>
</protein>
<evidence type="ECO:0000259" key="1">
    <source>
        <dbReference type="Pfam" id="PF11706"/>
    </source>
</evidence>
<dbReference type="PANTHER" id="PTHR35525">
    <property type="entry name" value="BLL6575 PROTEIN"/>
    <property type="match status" value="1"/>
</dbReference>